<dbReference type="EC" id="3.1.3.16" evidence="4"/>
<dbReference type="SMART" id="SM00331">
    <property type="entry name" value="PP2C_SIG"/>
    <property type="match status" value="1"/>
</dbReference>
<dbReference type="Gene3D" id="3.60.40.10">
    <property type="entry name" value="PPM-type phosphatase domain"/>
    <property type="match status" value="1"/>
</dbReference>
<dbReference type="PANTHER" id="PTHR43156">
    <property type="entry name" value="STAGE II SPORULATION PROTEIN E-RELATED"/>
    <property type="match status" value="1"/>
</dbReference>
<evidence type="ECO:0000256" key="1">
    <source>
        <dbReference type="ARBA" id="ARBA00022801"/>
    </source>
</evidence>
<dbReference type="InterPro" id="IPR001932">
    <property type="entry name" value="PPM-type_phosphatase-like_dom"/>
</dbReference>
<organism evidence="4 5">
    <name type="scientific">Blastococcus deserti</name>
    <dbReference type="NCBI Taxonomy" id="2259033"/>
    <lineage>
        <taxon>Bacteria</taxon>
        <taxon>Bacillati</taxon>
        <taxon>Actinomycetota</taxon>
        <taxon>Actinomycetes</taxon>
        <taxon>Geodermatophilales</taxon>
        <taxon>Geodermatophilaceae</taxon>
        <taxon>Blastococcus</taxon>
    </lineage>
</organism>
<reference evidence="5" key="1">
    <citation type="journal article" date="2019" name="Int. J. Syst. Evol. Microbiol.">
        <title>The Global Catalogue of Microorganisms (GCM) 10K type strain sequencing project: providing services to taxonomists for standard genome sequencing and annotation.</title>
        <authorList>
            <consortium name="The Broad Institute Genomics Platform"/>
            <consortium name="The Broad Institute Genome Sequencing Center for Infectious Disease"/>
            <person name="Wu L."/>
            <person name="Ma J."/>
        </authorList>
    </citation>
    <scope>NUCLEOTIDE SEQUENCE [LARGE SCALE GENOMIC DNA]</scope>
    <source>
        <strain evidence="5">JCM 3338</strain>
    </source>
</reference>
<keyword evidence="5" id="KW-1185">Reference proteome</keyword>
<keyword evidence="2" id="KW-1133">Transmembrane helix</keyword>
<dbReference type="GO" id="GO:0004722">
    <property type="term" value="F:protein serine/threonine phosphatase activity"/>
    <property type="evidence" value="ECO:0007669"/>
    <property type="project" value="UniProtKB-EC"/>
</dbReference>
<dbReference type="PANTHER" id="PTHR43156:SF2">
    <property type="entry name" value="STAGE II SPORULATION PROTEIN E"/>
    <property type="match status" value="1"/>
</dbReference>
<dbReference type="EMBL" id="JBHUHP010000029">
    <property type="protein sequence ID" value="MFD2093826.1"/>
    <property type="molecule type" value="Genomic_DNA"/>
</dbReference>
<keyword evidence="1 4" id="KW-0378">Hydrolase</keyword>
<sequence>MSWSGRTRHALPAGVLAVVSTVDLVVGREQTVLGLLAIAPLTAAATLGRRATATYGVVALADALLLGVYAGQYTSETIVAQLTRLFAVVLATTVAVLAATLRLYHEEELARLSAQAALSRAVVRTAETLQRHLLGKPPRVPHLETAVRYQPASRNAQVGGDWYDLFALPDGGTMLVIGDVAGHDAPAAAVMAQTRGMLRGVAQSVDGSPAAVLGALDRAFATLQVDTLVTVAVARVDQVPADGAGRAAVRLRWSNAGHPPPVLVCADGTTILLERRPDPLLGVLATAVRTDHEVPLAPGDTVLFYTDGLVERRTTLLDEGTAWLLGTLRRIGPEPLDRLCDDLLREIGGQVDDDVALLAVRVPLT</sequence>
<name>A0ABW4XEG1_9ACTN</name>
<keyword evidence="2" id="KW-0472">Membrane</keyword>
<accession>A0ABW4XEG1</accession>
<dbReference type="Pfam" id="PF07228">
    <property type="entry name" value="SpoIIE"/>
    <property type="match status" value="1"/>
</dbReference>
<evidence type="ECO:0000256" key="2">
    <source>
        <dbReference type="SAM" id="Phobius"/>
    </source>
</evidence>
<dbReference type="InterPro" id="IPR052016">
    <property type="entry name" value="Bact_Sigma-Reg"/>
</dbReference>
<evidence type="ECO:0000313" key="4">
    <source>
        <dbReference type="EMBL" id="MFD2093826.1"/>
    </source>
</evidence>
<feature type="domain" description="PPM-type phosphatase" evidence="3">
    <location>
        <begin position="143"/>
        <end position="362"/>
    </location>
</feature>
<feature type="transmembrane region" description="Helical" evidence="2">
    <location>
        <begin position="85"/>
        <end position="104"/>
    </location>
</feature>
<dbReference type="RefSeq" id="WP_376879903.1">
    <property type="nucleotide sequence ID" value="NZ_JBHUHP010000029.1"/>
</dbReference>
<evidence type="ECO:0000259" key="3">
    <source>
        <dbReference type="SMART" id="SM00331"/>
    </source>
</evidence>
<protein>
    <submittedName>
        <fullName evidence="4">PP2C family protein-serine/threonine phosphatase</fullName>
        <ecNumber evidence="4">3.1.3.16</ecNumber>
    </submittedName>
</protein>
<dbReference type="Proteomes" id="UP001597402">
    <property type="component" value="Unassembled WGS sequence"/>
</dbReference>
<dbReference type="SUPFAM" id="SSF81606">
    <property type="entry name" value="PP2C-like"/>
    <property type="match status" value="1"/>
</dbReference>
<dbReference type="InterPro" id="IPR036457">
    <property type="entry name" value="PPM-type-like_dom_sf"/>
</dbReference>
<gene>
    <name evidence="4" type="ORF">ACFSHS_19865</name>
</gene>
<keyword evidence="2" id="KW-0812">Transmembrane</keyword>
<comment type="caution">
    <text evidence="4">The sequence shown here is derived from an EMBL/GenBank/DDBJ whole genome shotgun (WGS) entry which is preliminary data.</text>
</comment>
<evidence type="ECO:0000313" key="5">
    <source>
        <dbReference type="Proteomes" id="UP001597402"/>
    </source>
</evidence>
<proteinExistence type="predicted"/>